<accession>A0A1I7Z0D4</accession>
<name>A0A1I7Z0D4_9BILA</name>
<proteinExistence type="predicted"/>
<evidence type="ECO:0000313" key="2">
    <source>
        <dbReference type="Proteomes" id="UP000095287"/>
    </source>
</evidence>
<dbReference type="WBParaSite" id="L893_g21510.t1">
    <property type="protein sequence ID" value="L893_g21510.t1"/>
    <property type="gene ID" value="L893_g21510"/>
</dbReference>
<protein>
    <submittedName>
        <fullName evidence="3">Reverse transcriptase</fullName>
    </submittedName>
</protein>
<feature type="region of interest" description="Disordered" evidence="1">
    <location>
        <begin position="52"/>
        <end position="76"/>
    </location>
</feature>
<dbReference type="Proteomes" id="UP000095287">
    <property type="component" value="Unplaced"/>
</dbReference>
<reference evidence="3" key="1">
    <citation type="submission" date="2016-11" db="UniProtKB">
        <authorList>
            <consortium name="WormBaseParasite"/>
        </authorList>
    </citation>
    <scope>IDENTIFICATION</scope>
</reference>
<keyword evidence="2" id="KW-1185">Reference proteome</keyword>
<organism evidence="2 3">
    <name type="scientific">Steinernema glaseri</name>
    <dbReference type="NCBI Taxonomy" id="37863"/>
    <lineage>
        <taxon>Eukaryota</taxon>
        <taxon>Metazoa</taxon>
        <taxon>Ecdysozoa</taxon>
        <taxon>Nematoda</taxon>
        <taxon>Chromadorea</taxon>
        <taxon>Rhabditida</taxon>
        <taxon>Tylenchina</taxon>
        <taxon>Panagrolaimomorpha</taxon>
        <taxon>Strongyloidoidea</taxon>
        <taxon>Steinernematidae</taxon>
        <taxon>Steinernema</taxon>
    </lineage>
</organism>
<evidence type="ECO:0000313" key="3">
    <source>
        <dbReference type="WBParaSite" id="L893_g21510.t1"/>
    </source>
</evidence>
<evidence type="ECO:0000256" key="1">
    <source>
        <dbReference type="SAM" id="MobiDB-lite"/>
    </source>
</evidence>
<feature type="compositionally biased region" description="Basic and acidic residues" evidence="1">
    <location>
        <begin position="66"/>
        <end position="76"/>
    </location>
</feature>
<sequence>METPPVLCDQKYHNRAWIIVRVREEDEDVTVATLRQSEVTQAVYKARRSPVERLDARASGPTNKTEIQDKEVRKRV</sequence>
<dbReference type="AlphaFoldDB" id="A0A1I7Z0D4"/>